<dbReference type="OrthoDB" id="733404at2"/>
<organism evidence="1 2">
    <name type="scientific">Andreprevotia lacus DSM 23236</name>
    <dbReference type="NCBI Taxonomy" id="1121001"/>
    <lineage>
        <taxon>Bacteria</taxon>
        <taxon>Pseudomonadati</taxon>
        <taxon>Pseudomonadota</taxon>
        <taxon>Betaproteobacteria</taxon>
        <taxon>Neisseriales</taxon>
        <taxon>Chitinibacteraceae</taxon>
        <taxon>Andreprevotia</taxon>
    </lineage>
</organism>
<dbReference type="RefSeq" id="WP_084092817.1">
    <property type="nucleotide sequence ID" value="NZ_FWXD01000036.1"/>
</dbReference>
<dbReference type="STRING" id="1121001.SAMN02745857_03886"/>
<proteinExistence type="predicted"/>
<sequence length="136" mass="15070">METALTVCQAEWEGWHTTQLARAAGDPDVCDVEHYRQMVAERTARLYDVYQSGRRVACYLLTAEPLPVGGREVVIVAGASIGQGLYVPVLRIVQHQAAGADSIRIHAIRPGAVRMAQRAGFEPVETVMRWKRGQQQ</sequence>
<evidence type="ECO:0000313" key="1">
    <source>
        <dbReference type="EMBL" id="SMC29517.1"/>
    </source>
</evidence>
<evidence type="ECO:0000313" key="2">
    <source>
        <dbReference type="Proteomes" id="UP000192761"/>
    </source>
</evidence>
<dbReference type="InterPro" id="IPR016181">
    <property type="entry name" value="Acyl_CoA_acyltransferase"/>
</dbReference>
<name>A0A1W1Y062_9NEIS</name>
<dbReference type="EMBL" id="FWXD01000036">
    <property type="protein sequence ID" value="SMC29517.1"/>
    <property type="molecule type" value="Genomic_DNA"/>
</dbReference>
<gene>
    <name evidence="1" type="ORF">SAMN02745857_03886</name>
</gene>
<keyword evidence="2" id="KW-1185">Reference proteome</keyword>
<evidence type="ECO:0008006" key="3">
    <source>
        <dbReference type="Google" id="ProtNLM"/>
    </source>
</evidence>
<dbReference type="SUPFAM" id="SSF55729">
    <property type="entry name" value="Acyl-CoA N-acyltransferases (Nat)"/>
    <property type="match status" value="1"/>
</dbReference>
<protein>
    <recommendedName>
        <fullName evidence="3">N-acetyltransferase domain-containing protein</fullName>
    </recommendedName>
</protein>
<dbReference type="Proteomes" id="UP000192761">
    <property type="component" value="Unassembled WGS sequence"/>
</dbReference>
<accession>A0A1W1Y062</accession>
<dbReference type="AlphaFoldDB" id="A0A1W1Y062"/>
<reference evidence="1 2" key="1">
    <citation type="submission" date="2017-04" db="EMBL/GenBank/DDBJ databases">
        <authorList>
            <person name="Afonso C.L."/>
            <person name="Miller P.J."/>
            <person name="Scott M.A."/>
            <person name="Spackman E."/>
            <person name="Goraichik I."/>
            <person name="Dimitrov K.M."/>
            <person name="Suarez D.L."/>
            <person name="Swayne D.E."/>
        </authorList>
    </citation>
    <scope>NUCLEOTIDE SEQUENCE [LARGE SCALE GENOMIC DNA]</scope>
    <source>
        <strain evidence="1 2">DSM 23236</strain>
    </source>
</reference>